<evidence type="ECO:0000256" key="2">
    <source>
        <dbReference type="ARBA" id="ARBA00013090"/>
    </source>
</evidence>
<sequence length="267" mass="29894">MDNRPIGYFDSGIGGLTALKEDLEILQNEDTIYVGDEAHLPYGTKTSKEITFYSRKIVNFLVQQNVKAIVCACNTSSAIALPTIKKELKIPIFGVIEAGSRAAVKTTKNDQIIVLATKATVKSKKYDENLLKLNSNLAVTDFDAQDLVRIVENGDYKSEHVLNQIEKILMPLKEQQADTMILGCTHFPIIEDLIFKATEGRFKMVDAGKSAVKELADYLERENLNHDSLPRQAKHLFYTTAQPNHFDHVANQFLNSKLTIKSEHLGL</sequence>
<dbReference type="GO" id="GO:0071555">
    <property type="term" value="P:cell wall organization"/>
    <property type="evidence" value="ECO:0007669"/>
    <property type="project" value="UniProtKB-KW"/>
</dbReference>
<dbReference type="PANTHER" id="PTHR21198">
    <property type="entry name" value="GLUTAMATE RACEMASE"/>
    <property type="match status" value="1"/>
</dbReference>
<accession>A0AAU9DM32</accession>
<dbReference type="GO" id="GO:0009252">
    <property type="term" value="P:peptidoglycan biosynthetic process"/>
    <property type="evidence" value="ECO:0007669"/>
    <property type="project" value="UniProtKB-UniRule"/>
</dbReference>
<dbReference type="InterPro" id="IPR015942">
    <property type="entry name" value="Asp/Glu/hydantoin_racemase"/>
</dbReference>
<dbReference type="RefSeq" id="WP_317695017.1">
    <property type="nucleotide sequence ID" value="NZ_AP026801.1"/>
</dbReference>
<keyword evidence="5 7" id="KW-0413">Isomerase</keyword>
<dbReference type="NCBIfam" id="TIGR00067">
    <property type="entry name" value="glut_race"/>
    <property type="match status" value="1"/>
</dbReference>
<feature type="binding site" evidence="7">
    <location>
        <begin position="10"/>
        <end position="11"/>
    </location>
    <ligand>
        <name>substrate</name>
    </ligand>
</feature>
<dbReference type="AlphaFoldDB" id="A0AAU9DM32"/>
<evidence type="ECO:0000256" key="5">
    <source>
        <dbReference type="ARBA" id="ARBA00023235"/>
    </source>
</evidence>
<evidence type="ECO:0000256" key="4">
    <source>
        <dbReference type="ARBA" id="ARBA00022984"/>
    </source>
</evidence>
<organism evidence="8 9">
    <name type="scientific">Xylocopilactobacillus apis</name>
    <dbReference type="NCBI Taxonomy" id="2932183"/>
    <lineage>
        <taxon>Bacteria</taxon>
        <taxon>Bacillati</taxon>
        <taxon>Bacillota</taxon>
        <taxon>Bacilli</taxon>
        <taxon>Lactobacillales</taxon>
        <taxon>Lactobacillaceae</taxon>
        <taxon>Xylocopilactobacillus</taxon>
    </lineage>
</organism>
<gene>
    <name evidence="7 8" type="primary">murI</name>
    <name evidence="8" type="ORF">KIMC2_12360</name>
</gene>
<comment type="similarity">
    <text evidence="7">Belongs to the aspartate/glutamate racemases family.</text>
</comment>
<dbReference type="Gene3D" id="3.40.50.1860">
    <property type="match status" value="2"/>
</dbReference>
<dbReference type="PANTHER" id="PTHR21198:SF3">
    <property type="entry name" value="GLUTAMATE RACEMASE"/>
    <property type="match status" value="1"/>
</dbReference>
<name>A0AAU9DM32_9LACO</name>
<dbReference type="EMBL" id="AP026801">
    <property type="protein sequence ID" value="BDR56674.1"/>
    <property type="molecule type" value="Genomic_DNA"/>
</dbReference>
<dbReference type="InterPro" id="IPR001920">
    <property type="entry name" value="Asp/Glu_race"/>
</dbReference>
<feature type="binding site" evidence="7">
    <location>
        <begin position="42"/>
        <end position="43"/>
    </location>
    <ligand>
        <name>substrate</name>
    </ligand>
</feature>
<comment type="function">
    <text evidence="7">Provides the (R)-glutamate required for cell wall biosynthesis.</text>
</comment>
<comment type="catalytic activity">
    <reaction evidence="1 7">
        <text>L-glutamate = D-glutamate</text>
        <dbReference type="Rhea" id="RHEA:12813"/>
        <dbReference type="ChEBI" id="CHEBI:29985"/>
        <dbReference type="ChEBI" id="CHEBI:29986"/>
        <dbReference type="EC" id="5.1.1.3"/>
    </reaction>
</comment>
<feature type="binding site" evidence="7">
    <location>
        <begin position="74"/>
        <end position="75"/>
    </location>
    <ligand>
        <name>substrate</name>
    </ligand>
</feature>
<feature type="active site" description="Proton donor/acceptor" evidence="7">
    <location>
        <position position="73"/>
    </location>
</feature>
<dbReference type="GO" id="GO:0008881">
    <property type="term" value="F:glutamate racemase activity"/>
    <property type="evidence" value="ECO:0007669"/>
    <property type="project" value="UniProtKB-UniRule"/>
</dbReference>
<dbReference type="Proteomes" id="UP001321804">
    <property type="component" value="Chromosome"/>
</dbReference>
<protein>
    <recommendedName>
        <fullName evidence="2 7">Glutamate racemase</fullName>
        <ecNumber evidence="2 7">5.1.1.3</ecNumber>
    </recommendedName>
</protein>
<proteinExistence type="inferred from homology"/>
<dbReference type="HAMAP" id="MF_00258">
    <property type="entry name" value="Glu_racemase"/>
    <property type="match status" value="1"/>
</dbReference>
<feature type="binding site" evidence="7">
    <location>
        <begin position="185"/>
        <end position="186"/>
    </location>
    <ligand>
        <name>substrate</name>
    </ligand>
</feature>
<keyword evidence="3 7" id="KW-0133">Cell shape</keyword>
<dbReference type="Pfam" id="PF01177">
    <property type="entry name" value="Asp_Glu_race"/>
    <property type="match status" value="1"/>
</dbReference>
<evidence type="ECO:0000313" key="8">
    <source>
        <dbReference type="EMBL" id="BDR56674.1"/>
    </source>
</evidence>
<evidence type="ECO:0000256" key="6">
    <source>
        <dbReference type="ARBA" id="ARBA00023316"/>
    </source>
</evidence>
<dbReference type="KEGG" id="xak:KIMC2_12360"/>
<evidence type="ECO:0000256" key="3">
    <source>
        <dbReference type="ARBA" id="ARBA00022960"/>
    </source>
</evidence>
<evidence type="ECO:0000256" key="7">
    <source>
        <dbReference type="HAMAP-Rule" id="MF_00258"/>
    </source>
</evidence>
<keyword evidence="6 7" id="KW-0961">Cell wall biogenesis/degradation</keyword>
<feature type="active site" description="Proton donor/acceptor" evidence="7">
    <location>
        <position position="184"/>
    </location>
</feature>
<evidence type="ECO:0000313" key="9">
    <source>
        <dbReference type="Proteomes" id="UP001321804"/>
    </source>
</evidence>
<dbReference type="PROSITE" id="PS00924">
    <property type="entry name" value="ASP_GLU_RACEMASE_2"/>
    <property type="match status" value="1"/>
</dbReference>
<reference evidence="8 9" key="1">
    <citation type="journal article" date="2023" name="Microbiol. Spectr.">
        <title>Symbiosis of Carpenter Bees with Uncharacterized Lactic Acid Bacteria Showing NAD Auxotrophy.</title>
        <authorList>
            <person name="Kawasaki S."/>
            <person name="Ozawa K."/>
            <person name="Mori T."/>
            <person name="Yamamoto A."/>
            <person name="Ito M."/>
            <person name="Ohkuma M."/>
            <person name="Sakamoto M."/>
            <person name="Matsutani M."/>
        </authorList>
    </citation>
    <scope>NUCLEOTIDE SEQUENCE [LARGE SCALE GENOMIC DNA]</scope>
    <source>
        <strain evidence="8 9">KimC2</strain>
    </source>
</reference>
<dbReference type="EC" id="5.1.1.3" evidence="2 7"/>
<keyword evidence="9" id="KW-1185">Reference proteome</keyword>
<evidence type="ECO:0000256" key="1">
    <source>
        <dbReference type="ARBA" id="ARBA00001602"/>
    </source>
</evidence>
<keyword evidence="4 7" id="KW-0573">Peptidoglycan synthesis</keyword>
<dbReference type="InterPro" id="IPR004391">
    <property type="entry name" value="Glu_race"/>
</dbReference>
<dbReference type="FunFam" id="3.40.50.1860:FF:000001">
    <property type="entry name" value="Glutamate racemase"/>
    <property type="match status" value="1"/>
</dbReference>
<comment type="pathway">
    <text evidence="7">Cell wall biogenesis; peptidoglycan biosynthesis.</text>
</comment>
<dbReference type="SUPFAM" id="SSF53681">
    <property type="entry name" value="Aspartate/glutamate racemase"/>
    <property type="match status" value="2"/>
</dbReference>
<dbReference type="GO" id="GO:0008360">
    <property type="term" value="P:regulation of cell shape"/>
    <property type="evidence" value="ECO:0007669"/>
    <property type="project" value="UniProtKB-KW"/>
</dbReference>
<dbReference type="InterPro" id="IPR033134">
    <property type="entry name" value="Asp/Glu_racemase_AS_2"/>
</dbReference>